<dbReference type="Pfam" id="PF03235">
    <property type="entry name" value="GmrSD_N"/>
    <property type="match status" value="1"/>
</dbReference>
<organism evidence="2 3">
    <name type="scientific">Hymenobacter citatus</name>
    <dbReference type="NCBI Taxonomy" id="2763506"/>
    <lineage>
        <taxon>Bacteria</taxon>
        <taxon>Pseudomonadati</taxon>
        <taxon>Bacteroidota</taxon>
        <taxon>Cytophagia</taxon>
        <taxon>Cytophagales</taxon>
        <taxon>Hymenobacteraceae</taxon>
        <taxon>Hymenobacter</taxon>
    </lineage>
</organism>
<evidence type="ECO:0000259" key="1">
    <source>
        <dbReference type="Pfam" id="PF03235"/>
    </source>
</evidence>
<evidence type="ECO:0000313" key="3">
    <source>
        <dbReference type="Proteomes" id="UP000622017"/>
    </source>
</evidence>
<gene>
    <name evidence="2" type="ORF">H8B15_08485</name>
</gene>
<feature type="domain" description="GmrSD restriction endonucleases N-terminal" evidence="1">
    <location>
        <begin position="10"/>
        <end position="84"/>
    </location>
</feature>
<dbReference type="CDD" id="cd16387">
    <property type="entry name" value="ParB_N_Srx"/>
    <property type="match status" value="1"/>
</dbReference>
<dbReference type="EMBL" id="JACSCY010000005">
    <property type="protein sequence ID" value="MBC6610958.1"/>
    <property type="molecule type" value="Genomic_DNA"/>
</dbReference>
<dbReference type="InterPro" id="IPR004919">
    <property type="entry name" value="GmrSD_N"/>
</dbReference>
<dbReference type="Proteomes" id="UP000622017">
    <property type="component" value="Unassembled WGS sequence"/>
</dbReference>
<name>A0ABR7MIQ6_9BACT</name>
<evidence type="ECO:0000313" key="2">
    <source>
        <dbReference type="EMBL" id="MBC6610958.1"/>
    </source>
</evidence>
<comment type="caution">
    <text evidence="2">The sequence shown here is derived from an EMBL/GenBank/DDBJ whole genome shotgun (WGS) entry which is preliminary data.</text>
</comment>
<accession>A0ABR7MIQ6</accession>
<proteinExistence type="predicted"/>
<dbReference type="PANTHER" id="PTHR39639">
    <property type="entry name" value="CHROMOSOME 16, WHOLE GENOME SHOTGUN SEQUENCE"/>
    <property type="match status" value="1"/>
</dbReference>
<sequence>MNFNHTQWSIKQLLDAHKSNSLNLAPNYQRNFIWSSRDQQDLIDSIKRGFPLPTIFLYERDPNKYEVVDGQQRCRTIINYFNENQSNIENTPEGKQFLEYELPITILVKVDEDDIIEVFYTKVNKSGLKLNNPELKKGEFFDTKFLKLNESLAGFKDFQDLGLFTNSSVNRMNDVDLVSELTTYLISGVITDKKETVDKTYEKDINDSQVQTTTKSFEKIIKTLTLLDKKFPINKTRFKQRNDFYTLFQFINENPQLSSSDYKYIYDILLVIAQYISPADSACLPLKEYARNCITQSNSKAARLKRYAILKSILLGDGTKQSKEQKQIQEYFELGSVCMIIKNPSTAKAYTTFDIKKLNGLK</sequence>
<reference evidence="2 3" key="1">
    <citation type="submission" date="2020-08" db="EMBL/GenBank/DDBJ databases">
        <title>Hymenobacter sp.</title>
        <authorList>
            <person name="Kim M.K."/>
        </authorList>
    </citation>
    <scope>NUCLEOTIDE SEQUENCE [LARGE SCALE GENOMIC DNA]</scope>
    <source>
        <strain evidence="2 3">BT507</strain>
    </source>
</reference>
<dbReference type="RefSeq" id="WP_187319250.1">
    <property type="nucleotide sequence ID" value="NZ_JACSCY010000005.1"/>
</dbReference>
<keyword evidence="3" id="KW-1185">Reference proteome</keyword>
<protein>
    <submittedName>
        <fullName evidence="2">DUF262 domain-containing protein</fullName>
    </submittedName>
</protein>
<dbReference type="PANTHER" id="PTHR39639:SF1">
    <property type="entry name" value="DUF262 DOMAIN-CONTAINING PROTEIN"/>
    <property type="match status" value="1"/>
</dbReference>